<organism evidence="1 2">
    <name type="scientific">Sistotremastrum suecicum HHB10207 ss-3</name>
    <dbReference type="NCBI Taxonomy" id="1314776"/>
    <lineage>
        <taxon>Eukaryota</taxon>
        <taxon>Fungi</taxon>
        <taxon>Dikarya</taxon>
        <taxon>Basidiomycota</taxon>
        <taxon>Agaricomycotina</taxon>
        <taxon>Agaricomycetes</taxon>
        <taxon>Sistotremastrales</taxon>
        <taxon>Sistotremastraceae</taxon>
        <taxon>Sistotremastrum</taxon>
    </lineage>
</organism>
<evidence type="ECO:0000313" key="1">
    <source>
        <dbReference type="EMBL" id="KZT31608.1"/>
    </source>
</evidence>
<dbReference type="Proteomes" id="UP000076798">
    <property type="component" value="Unassembled WGS sequence"/>
</dbReference>
<evidence type="ECO:0000313" key="2">
    <source>
        <dbReference type="Proteomes" id="UP000076798"/>
    </source>
</evidence>
<protein>
    <submittedName>
        <fullName evidence="1">Uncharacterized protein</fullName>
    </submittedName>
</protein>
<dbReference type="AlphaFoldDB" id="A0A165WX65"/>
<proteinExistence type="predicted"/>
<feature type="non-terminal residue" evidence="1">
    <location>
        <position position="179"/>
    </location>
</feature>
<dbReference type="EMBL" id="KV428518">
    <property type="protein sequence ID" value="KZT31608.1"/>
    <property type="molecule type" value="Genomic_DNA"/>
</dbReference>
<name>A0A165WX65_9AGAM</name>
<gene>
    <name evidence="1" type="ORF">SISSUDRAFT_1056414</name>
</gene>
<accession>A0A165WX65</accession>
<sequence length="179" mass="19968">MKWVGLSKLSHPLSVVLSFPPDVAIRLMASPSKSRAKAVPHPPSFVLPASIRNEITRCTPSTPHRRWMDMSSEEKMKVVEDAMERIQRKSQDDTSSPTSCRLTLVATLPSTKTTASTADYVCIDTSSTLRVEAFLPSPTHGLERHCNRHLQDIEDAFCKLAQTWFAECGIVVGEEEEEE</sequence>
<reference evidence="1 2" key="1">
    <citation type="journal article" date="2016" name="Mol. Biol. Evol.">
        <title>Comparative Genomics of Early-Diverging Mushroom-Forming Fungi Provides Insights into the Origins of Lignocellulose Decay Capabilities.</title>
        <authorList>
            <person name="Nagy L.G."/>
            <person name="Riley R."/>
            <person name="Tritt A."/>
            <person name="Adam C."/>
            <person name="Daum C."/>
            <person name="Floudas D."/>
            <person name="Sun H."/>
            <person name="Yadav J.S."/>
            <person name="Pangilinan J."/>
            <person name="Larsson K.H."/>
            <person name="Matsuura K."/>
            <person name="Barry K."/>
            <person name="Labutti K."/>
            <person name="Kuo R."/>
            <person name="Ohm R.A."/>
            <person name="Bhattacharya S.S."/>
            <person name="Shirouzu T."/>
            <person name="Yoshinaga Y."/>
            <person name="Martin F.M."/>
            <person name="Grigoriev I.V."/>
            <person name="Hibbett D.S."/>
        </authorList>
    </citation>
    <scope>NUCLEOTIDE SEQUENCE [LARGE SCALE GENOMIC DNA]</scope>
    <source>
        <strain evidence="1 2">HHB10207 ss-3</strain>
    </source>
</reference>
<keyword evidence="2" id="KW-1185">Reference proteome</keyword>